<feature type="transmembrane region" description="Helical" evidence="9">
    <location>
        <begin position="383"/>
        <end position="406"/>
    </location>
</feature>
<reference evidence="11" key="1">
    <citation type="journal article" date="2021" name="J Fungi (Basel)">
        <title>Virulence traits and population genomics of the black yeast Aureobasidium melanogenum.</title>
        <authorList>
            <person name="Cernosa A."/>
            <person name="Sun X."/>
            <person name="Gostincar C."/>
            <person name="Fang C."/>
            <person name="Gunde-Cimerman N."/>
            <person name="Song Z."/>
        </authorList>
    </citation>
    <scope>NUCLEOTIDE SEQUENCE</scope>
    <source>
        <strain evidence="11">EXF-9911</strain>
    </source>
</reference>
<dbReference type="PANTHER" id="PTHR10073:SF52">
    <property type="entry name" value="MISMATCH REPAIR ENDONUCLEASE PMS2"/>
    <property type="match status" value="1"/>
</dbReference>
<comment type="similarity">
    <text evidence="2">Belongs to the DNA mismatch repair MutL/HexB family.</text>
</comment>
<feature type="region of interest" description="Disordered" evidence="8">
    <location>
        <begin position="897"/>
        <end position="976"/>
    </location>
</feature>
<dbReference type="InterPro" id="IPR014721">
    <property type="entry name" value="Ribsml_uS5_D2-typ_fold_subgr"/>
</dbReference>
<dbReference type="CDD" id="cd16926">
    <property type="entry name" value="HATPase_MutL-MLH-PMS-like"/>
    <property type="match status" value="1"/>
</dbReference>
<dbReference type="InterPro" id="IPR005828">
    <property type="entry name" value="MFS_sugar_transport-like"/>
</dbReference>
<dbReference type="FunFam" id="1.20.1250.20:FF:000078">
    <property type="entry name" value="MFS maltose transporter, putative"/>
    <property type="match status" value="1"/>
</dbReference>
<evidence type="ECO:0000256" key="8">
    <source>
        <dbReference type="SAM" id="MobiDB-lite"/>
    </source>
</evidence>
<evidence type="ECO:0000313" key="11">
    <source>
        <dbReference type="EMBL" id="KAG9684828.1"/>
    </source>
</evidence>
<dbReference type="PROSITE" id="PS00058">
    <property type="entry name" value="DNA_MISMATCH_REPAIR_1"/>
    <property type="match status" value="1"/>
</dbReference>
<dbReference type="PANTHER" id="PTHR10073">
    <property type="entry name" value="DNA MISMATCH REPAIR PROTEIN MLH, PMS, MUTL"/>
    <property type="match status" value="1"/>
</dbReference>
<dbReference type="InterPro" id="IPR020568">
    <property type="entry name" value="Ribosomal_Su5_D2-typ_SF"/>
</dbReference>
<dbReference type="SUPFAM" id="SSF55874">
    <property type="entry name" value="ATPase domain of HSP90 chaperone/DNA topoisomerase II/histidine kinase"/>
    <property type="match status" value="1"/>
</dbReference>
<feature type="transmembrane region" description="Helical" evidence="9">
    <location>
        <begin position="60"/>
        <end position="86"/>
    </location>
</feature>
<dbReference type="SUPFAM" id="SSF118116">
    <property type="entry name" value="DNA mismatch repair protein MutL"/>
    <property type="match status" value="1"/>
</dbReference>
<dbReference type="SMART" id="SM00853">
    <property type="entry name" value="MutL_C"/>
    <property type="match status" value="1"/>
</dbReference>
<dbReference type="GO" id="GO:0022857">
    <property type="term" value="F:transmembrane transporter activity"/>
    <property type="evidence" value="ECO:0007669"/>
    <property type="project" value="InterPro"/>
</dbReference>
<dbReference type="OrthoDB" id="10263226at2759"/>
<dbReference type="Pfam" id="PF00083">
    <property type="entry name" value="Sugar_tr"/>
    <property type="match status" value="1"/>
</dbReference>
<dbReference type="CDD" id="cd03484">
    <property type="entry name" value="MutL_Trans_hPMS_2_like"/>
    <property type="match status" value="1"/>
</dbReference>
<feature type="transmembrane region" description="Helical" evidence="9">
    <location>
        <begin position="445"/>
        <end position="468"/>
    </location>
</feature>
<dbReference type="InterPro" id="IPR037198">
    <property type="entry name" value="MutL_C_sf"/>
</dbReference>
<dbReference type="Proteomes" id="UP000779574">
    <property type="component" value="Unassembled WGS sequence"/>
</dbReference>
<dbReference type="Gene3D" id="3.30.1370.100">
    <property type="entry name" value="MutL, C-terminal domain, regulatory subdomain"/>
    <property type="match status" value="1"/>
</dbReference>
<feature type="transmembrane region" description="Helical" evidence="9">
    <location>
        <begin position="412"/>
        <end position="433"/>
    </location>
</feature>
<dbReference type="InterPro" id="IPR036890">
    <property type="entry name" value="HATPase_C_sf"/>
</dbReference>
<dbReference type="GO" id="GO:0016020">
    <property type="term" value="C:membrane"/>
    <property type="evidence" value="ECO:0007669"/>
    <property type="project" value="UniProtKB-SubCell"/>
</dbReference>
<dbReference type="InterPro" id="IPR020846">
    <property type="entry name" value="MFS_dom"/>
</dbReference>
<evidence type="ECO:0000256" key="5">
    <source>
        <dbReference type="ARBA" id="ARBA00022989"/>
    </source>
</evidence>
<dbReference type="InterPro" id="IPR002099">
    <property type="entry name" value="MutL/Mlh/PMS"/>
</dbReference>
<dbReference type="InterPro" id="IPR013507">
    <property type="entry name" value="DNA_mismatch_S5_2-like"/>
</dbReference>
<dbReference type="InterPro" id="IPR014790">
    <property type="entry name" value="MutL_C"/>
</dbReference>
<reference evidence="11" key="2">
    <citation type="submission" date="2021-08" db="EMBL/GenBank/DDBJ databases">
        <authorList>
            <person name="Gostincar C."/>
            <person name="Sun X."/>
            <person name="Song Z."/>
            <person name="Gunde-Cimerman N."/>
        </authorList>
    </citation>
    <scope>NUCLEOTIDE SEQUENCE</scope>
    <source>
        <strain evidence="11">EXF-9911</strain>
    </source>
</reference>
<evidence type="ECO:0000256" key="7">
    <source>
        <dbReference type="ARBA" id="ARBA00070941"/>
    </source>
</evidence>
<proteinExistence type="inferred from homology"/>
<dbReference type="GO" id="GO:0000710">
    <property type="term" value="P:meiotic mismatch repair"/>
    <property type="evidence" value="ECO:0007669"/>
    <property type="project" value="UniProtKB-ARBA"/>
</dbReference>
<dbReference type="FunFam" id="3.30.1370.100:FF:000001">
    <property type="entry name" value="Mismatch repair endonuclease pms1, putative"/>
    <property type="match status" value="1"/>
</dbReference>
<keyword evidence="3 9" id="KW-0812">Transmembrane</keyword>
<dbReference type="GO" id="GO:0032389">
    <property type="term" value="C:MutLalpha complex"/>
    <property type="evidence" value="ECO:0007669"/>
    <property type="project" value="TreeGrafter"/>
</dbReference>
<evidence type="ECO:0000256" key="3">
    <source>
        <dbReference type="ARBA" id="ARBA00022692"/>
    </source>
</evidence>
<evidence type="ECO:0000259" key="10">
    <source>
        <dbReference type="PROSITE" id="PS50850"/>
    </source>
</evidence>
<sequence>MSRSVCAPTDSRFHSMAGSAKIGIVTNNDVEDSASSRNIELNSSRVQTSFQATKHPPRELLWCIYAIFVLLLSSFDNQAGGVVLSIPQFRKDFGSPYGGGYVLSAAWQSAYSGAPVLSSIIGSLLSGWLADKVGRKWTFTVGYLIIFVSITIETVSTSNLVFFIGKFLSGFAIGAFTTTALTYLGDIAPRSARGKLTAAAGMALTIGPFIVSIVVKVTGYQADRWAYRSVFLAQYGFSVVGVILLPLMPESPWWLLSKNRNSDATVALLRLGYTADEAQIYATTAIRALEQAREETKGATYLECFQKTNLRRTIIAAAPLSIQALSGLFFVSSYSTYYQQLAGYDTPTTFSLGIVQNILAMTGNACSWFLIDRIGRRPLSCYGMLLLTILLLLTGGLACVGSKSAIKGTVGLLLLYNWLYSITIGATAYPILIETPTSRLRTKTAAIGLTLQSGLFAMWAFVIPYLFNPNQANLGARVAFIFGAFAVLSTVYLWLCQPETSGRSFAELDEILIKVCIMASIQAIEQTSVHQIQSGQVIVDLNSVVKELVENSLDAGSTSIEVRFRNHGLDAIEVIDNGTGIAPEDFESVALKHHTSKLRNYDDLENLDTFGFRGEALASLCALSQLYIITARETDLPRGTRLEFEVSGKLKGTSTVAAQRGTKVVVEKIFHNLPVRKKELEKNIKREYAKVLTLLQAYACISTGVRFTVSNQMPKGTKVSSFSTNGSAATKDNIIKVFGSKSLRDLVALDLKFEMQPTTSAISTDDGTSRGVKVEGHISRPVSGEGRSAPDRQMFYVNSRPCSLPQVAKAFNEVYKSFNISQSPFVFANLIMDTNSYDVNVSPDKRTILLHDQGVLLESLKEALMELFESQEQTVPQTKPAFTQPKLPAYKPLTVVRKSESEATAETAAEPPMSRAEPDQSDEEHQEAVTQTGPPESLIHDWVGRGAQDRVDLPRRPDKPPVQNAFDRMRPQRTPQQVAEITIGDKTTRTVIGSGSYTPKRHKIHIPKNSVAKKLSQFAMPGTQVESEDECFEEESGSGEEEKQEDAEESDEETLFVPQANDRQTVHAKERTPELTSQTLGDLHTSPIDEFLRSTEEADKELSRAGEAGPESVQEYLDKEERRLREDAKIARMIQEAEDEAARPSHENIRRATQALRASKHKTLNLSQACDTSTTSIAEQATLLSLVPAMSQDASQPKKAVADDIEQADAEARLSLTVSKSDFGQMDIIGQFNLGFILAVRPPSETVTSSDLFIIDQHAADEKYNFERFADTLTLEPQRLAQPKQLELTAIEEEIVLAHTKALTANGFIIEIDTSGASDVGLRCKLLTLPTSKDVTFDLSDLEELLHLLSDHSGGVIPRPTKVRKMLAMRACRSSIMVGKPLKENQMLKVVRNLGEMDKPWNCPHGRPTMRHLADLSTWGFDDTDVAETDWKGWVEKAKMERSPGPEENQEEDEEMAEHEE</sequence>
<evidence type="ECO:0000256" key="6">
    <source>
        <dbReference type="ARBA" id="ARBA00023136"/>
    </source>
</evidence>
<dbReference type="SMART" id="SM01340">
    <property type="entry name" value="DNA_mis_repair"/>
    <property type="match status" value="1"/>
</dbReference>
<evidence type="ECO:0000256" key="1">
    <source>
        <dbReference type="ARBA" id="ARBA00004141"/>
    </source>
</evidence>
<feature type="transmembrane region" description="Helical" evidence="9">
    <location>
        <begin position="688"/>
        <end position="709"/>
    </location>
</feature>
<keyword evidence="6 9" id="KW-0472">Membrane</keyword>
<feature type="region of interest" description="Disordered" evidence="8">
    <location>
        <begin position="1436"/>
        <end position="1461"/>
    </location>
</feature>
<feature type="transmembrane region" description="Helical" evidence="9">
    <location>
        <begin position="196"/>
        <end position="219"/>
    </location>
</feature>
<feature type="compositionally biased region" description="Basic and acidic residues" evidence="8">
    <location>
        <begin position="938"/>
        <end position="959"/>
    </location>
</feature>
<evidence type="ECO:0000256" key="2">
    <source>
        <dbReference type="ARBA" id="ARBA00006082"/>
    </source>
</evidence>
<dbReference type="InterPro" id="IPR014762">
    <property type="entry name" value="DNA_mismatch_repair_CS"/>
</dbReference>
<dbReference type="InterPro" id="IPR005829">
    <property type="entry name" value="Sugar_transporter_CS"/>
</dbReference>
<evidence type="ECO:0000256" key="4">
    <source>
        <dbReference type="ARBA" id="ARBA00022763"/>
    </source>
</evidence>
<feature type="transmembrane region" description="Helical" evidence="9">
    <location>
        <begin position="161"/>
        <end position="184"/>
    </location>
</feature>
<feature type="compositionally biased region" description="Acidic residues" evidence="8">
    <location>
        <begin position="1448"/>
        <end position="1461"/>
    </location>
</feature>
<dbReference type="GO" id="GO:0005524">
    <property type="term" value="F:ATP binding"/>
    <property type="evidence" value="ECO:0007669"/>
    <property type="project" value="InterPro"/>
</dbReference>
<keyword evidence="5 9" id="KW-1133">Transmembrane helix</keyword>
<dbReference type="GO" id="GO:0140664">
    <property type="term" value="F:ATP-dependent DNA damage sensor activity"/>
    <property type="evidence" value="ECO:0007669"/>
    <property type="project" value="InterPro"/>
</dbReference>
<dbReference type="FunFam" id="3.30.565.10:FF:000014">
    <property type="entry name" value="Mismatch repair endonuclease pms1, putative"/>
    <property type="match status" value="1"/>
</dbReference>
<dbReference type="Gene3D" id="3.30.1540.20">
    <property type="entry name" value="MutL, C-terminal domain, dimerisation subdomain"/>
    <property type="match status" value="1"/>
</dbReference>
<feature type="transmembrane region" description="Helical" evidence="9">
    <location>
        <begin position="314"/>
        <end position="337"/>
    </location>
</feature>
<comment type="caution">
    <text evidence="11">The sequence shown here is derived from an EMBL/GenBank/DDBJ whole genome shotgun (WGS) entry which is preliminary data.</text>
</comment>
<dbReference type="Pfam" id="PF08676">
    <property type="entry name" value="MutL_C"/>
    <property type="match status" value="1"/>
</dbReference>
<comment type="subcellular location">
    <subcellularLocation>
        <location evidence="1">Membrane</location>
        <topology evidence="1">Multi-pass membrane protein</topology>
    </subcellularLocation>
</comment>
<protein>
    <recommendedName>
        <fullName evidence="7">DNA mismatch repair protein PMS1</fullName>
    </recommendedName>
</protein>
<dbReference type="GO" id="GO:0016887">
    <property type="term" value="F:ATP hydrolysis activity"/>
    <property type="evidence" value="ECO:0007669"/>
    <property type="project" value="InterPro"/>
</dbReference>
<feature type="transmembrane region" description="Helical" evidence="9">
    <location>
        <begin position="106"/>
        <end position="130"/>
    </location>
</feature>
<name>A0A9P8E9V9_AURME</name>
<feature type="compositionally biased region" description="Acidic residues" evidence="8">
    <location>
        <begin position="1026"/>
        <end position="1054"/>
    </location>
</feature>
<evidence type="ECO:0000256" key="9">
    <source>
        <dbReference type="SAM" id="Phobius"/>
    </source>
</evidence>
<dbReference type="InterPro" id="IPR042120">
    <property type="entry name" value="MutL_C_dimsub"/>
</dbReference>
<dbReference type="Pfam" id="PF01119">
    <property type="entry name" value="DNA_mis_repair"/>
    <property type="match status" value="1"/>
</dbReference>
<dbReference type="Gene3D" id="1.20.1250.20">
    <property type="entry name" value="MFS general substrate transporter like domains"/>
    <property type="match status" value="1"/>
</dbReference>
<dbReference type="InterPro" id="IPR042121">
    <property type="entry name" value="MutL_C_regsub"/>
</dbReference>
<feature type="transmembrane region" description="Helical" evidence="9">
    <location>
        <begin position="349"/>
        <end position="371"/>
    </location>
</feature>
<dbReference type="PROSITE" id="PS50850">
    <property type="entry name" value="MFS"/>
    <property type="match status" value="1"/>
</dbReference>
<dbReference type="Gene3D" id="3.30.230.10">
    <property type="match status" value="1"/>
</dbReference>
<feature type="domain" description="Major facilitator superfamily (MFS) profile" evidence="10">
    <location>
        <begin position="62"/>
        <end position="501"/>
    </location>
</feature>
<feature type="region of interest" description="Disordered" evidence="8">
    <location>
        <begin position="1019"/>
        <end position="1088"/>
    </location>
</feature>
<feature type="transmembrane region" description="Helical" evidence="9">
    <location>
        <begin position="474"/>
        <end position="495"/>
    </location>
</feature>
<accession>A0A9P8E9V9</accession>
<dbReference type="FunFam" id="3.30.230.10:FF:000120">
    <property type="entry name" value="Mismatch repair endonuclease PMS2"/>
    <property type="match status" value="1"/>
</dbReference>
<dbReference type="EMBL" id="JAHFXF010000613">
    <property type="protein sequence ID" value="KAG9684828.1"/>
    <property type="molecule type" value="Genomic_DNA"/>
</dbReference>
<evidence type="ECO:0000313" key="12">
    <source>
        <dbReference type="Proteomes" id="UP000779574"/>
    </source>
</evidence>
<feature type="transmembrane region" description="Helical" evidence="9">
    <location>
        <begin position="137"/>
        <end position="155"/>
    </location>
</feature>
<dbReference type="NCBIfam" id="TIGR00585">
    <property type="entry name" value="mutl"/>
    <property type="match status" value="1"/>
</dbReference>
<organism evidence="11 12">
    <name type="scientific">Aureobasidium melanogenum</name>
    <name type="common">Aureobasidium pullulans var. melanogenum</name>
    <dbReference type="NCBI Taxonomy" id="46634"/>
    <lineage>
        <taxon>Eukaryota</taxon>
        <taxon>Fungi</taxon>
        <taxon>Dikarya</taxon>
        <taxon>Ascomycota</taxon>
        <taxon>Pezizomycotina</taxon>
        <taxon>Dothideomycetes</taxon>
        <taxon>Dothideomycetidae</taxon>
        <taxon>Dothideales</taxon>
        <taxon>Saccotheciaceae</taxon>
        <taxon>Aureobasidium</taxon>
    </lineage>
</organism>
<dbReference type="Gene3D" id="3.30.565.10">
    <property type="entry name" value="Histidine kinase-like ATPase, C-terminal domain"/>
    <property type="match status" value="1"/>
</dbReference>
<dbReference type="InterPro" id="IPR036259">
    <property type="entry name" value="MFS_trans_sf"/>
</dbReference>
<feature type="compositionally biased region" description="Basic and acidic residues" evidence="8">
    <location>
        <begin position="1436"/>
        <end position="1445"/>
    </location>
</feature>
<dbReference type="SUPFAM" id="SSF54211">
    <property type="entry name" value="Ribosomal protein S5 domain 2-like"/>
    <property type="match status" value="1"/>
</dbReference>
<gene>
    <name evidence="11" type="ORF">KCU76_g12152</name>
</gene>
<keyword evidence="4" id="KW-0227">DNA damage</keyword>
<dbReference type="Pfam" id="PF13589">
    <property type="entry name" value="HATPase_c_3"/>
    <property type="match status" value="1"/>
</dbReference>
<dbReference type="InterPro" id="IPR038973">
    <property type="entry name" value="MutL/Mlh/Pms-like"/>
</dbReference>
<feature type="non-terminal residue" evidence="11">
    <location>
        <position position="1461"/>
    </location>
</feature>
<dbReference type="GO" id="GO:0030983">
    <property type="term" value="F:mismatched DNA binding"/>
    <property type="evidence" value="ECO:0007669"/>
    <property type="project" value="InterPro"/>
</dbReference>
<dbReference type="PROSITE" id="PS00216">
    <property type="entry name" value="SUGAR_TRANSPORT_1"/>
    <property type="match status" value="1"/>
</dbReference>
<dbReference type="SUPFAM" id="SSF103473">
    <property type="entry name" value="MFS general substrate transporter"/>
    <property type="match status" value="1"/>
</dbReference>
<feature type="transmembrane region" description="Helical" evidence="9">
    <location>
        <begin position="225"/>
        <end position="248"/>
    </location>
</feature>
<feature type="compositionally biased region" description="Basic and acidic residues" evidence="8">
    <location>
        <begin position="1064"/>
        <end position="1073"/>
    </location>
</feature>